<name>A0A8I6RRK5_CIMLE</name>
<keyword evidence="3" id="KW-1185">Reference proteome</keyword>
<evidence type="ECO:0000313" key="3">
    <source>
        <dbReference type="Proteomes" id="UP000494040"/>
    </source>
</evidence>
<dbReference type="SMART" id="SM00995">
    <property type="entry name" value="AD"/>
    <property type="match status" value="1"/>
</dbReference>
<proteinExistence type="predicted"/>
<protein>
    <recommendedName>
        <fullName evidence="1">AD domain-containing protein</fullName>
    </recommendedName>
</protein>
<dbReference type="EnsemblMetazoa" id="XM_014391365.2">
    <property type="protein sequence ID" value="XP_014246851.1"/>
    <property type="gene ID" value="LOC106665147"/>
</dbReference>
<dbReference type="InterPro" id="IPR039683">
    <property type="entry name" value="Lsm12-like"/>
</dbReference>
<dbReference type="Pfam" id="PF09793">
    <property type="entry name" value="AD"/>
    <property type="match status" value="1"/>
</dbReference>
<dbReference type="InterPro" id="IPR047574">
    <property type="entry name" value="AD"/>
</dbReference>
<organism evidence="2 3">
    <name type="scientific">Cimex lectularius</name>
    <name type="common">Bed bug</name>
    <name type="synonym">Acanthia lectularia</name>
    <dbReference type="NCBI Taxonomy" id="79782"/>
    <lineage>
        <taxon>Eukaryota</taxon>
        <taxon>Metazoa</taxon>
        <taxon>Ecdysozoa</taxon>
        <taxon>Arthropoda</taxon>
        <taxon>Hexapoda</taxon>
        <taxon>Insecta</taxon>
        <taxon>Pterygota</taxon>
        <taxon>Neoptera</taxon>
        <taxon>Paraneoptera</taxon>
        <taxon>Hemiptera</taxon>
        <taxon>Heteroptera</taxon>
        <taxon>Panheteroptera</taxon>
        <taxon>Cimicomorpha</taxon>
        <taxon>Cimicidae</taxon>
        <taxon>Cimex</taxon>
    </lineage>
</organism>
<reference evidence="2" key="1">
    <citation type="submission" date="2022-01" db="UniProtKB">
        <authorList>
            <consortium name="EnsemblMetazoa"/>
        </authorList>
    </citation>
    <scope>IDENTIFICATION</scope>
</reference>
<evidence type="ECO:0000313" key="2">
    <source>
        <dbReference type="EnsemblMetazoa" id="XP_014246851.1"/>
    </source>
</evidence>
<dbReference type="GeneID" id="106665147"/>
<dbReference type="InterPro" id="IPR019181">
    <property type="entry name" value="LSM12_ABD"/>
</dbReference>
<dbReference type="KEGG" id="clec:106665147"/>
<evidence type="ECO:0000259" key="1">
    <source>
        <dbReference type="PROSITE" id="PS52001"/>
    </source>
</evidence>
<accession>A0A8I6RRK5</accession>
<sequence>MSENEEHFTIGDVIEVVSMENETIKGAVENFDWNTGLMVLKNTSKIPKYGNFCVLDLNFAKSAILKSVNGNKLAKELDLCLLLPENDQKCGYTIRRGSSPRGVLLFKSLKRLIDDVSWRGANILVLHEVVVSPPYDTSCITGDGRCIPFVQRIIQNIVASEEKKPKYGNM</sequence>
<dbReference type="Proteomes" id="UP000494040">
    <property type="component" value="Unassembled WGS sequence"/>
</dbReference>
<dbReference type="PANTHER" id="PTHR13542">
    <property type="entry name" value="LSM12 HOMOLOG"/>
    <property type="match status" value="1"/>
</dbReference>
<dbReference type="PROSITE" id="PS52001">
    <property type="entry name" value="AD"/>
    <property type="match status" value="1"/>
</dbReference>
<dbReference type="RefSeq" id="XP_014246851.1">
    <property type="nucleotide sequence ID" value="XM_014391365.2"/>
</dbReference>
<feature type="domain" description="AD" evidence="1">
    <location>
        <begin position="66"/>
        <end position="166"/>
    </location>
</feature>
<dbReference type="AlphaFoldDB" id="A0A8I6RRK5"/>
<dbReference type="OrthoDB" id="1057137at2759"/>